<accession>F4PNC9</accession>
<organism evidence="1 2">
    <name type="scientific">Cavenderia fasciculata</name>
    <name type="common">Slime mold</name>
    <name type="synonym">Dictyostelium fasciculatum</name>
    <dbReference type="NCBI Taxonomy" id="261658"/>
    <lineage>
        <taxon>Eukaryota</taxon>
        <taxon>Amoebozoa</taxon>
        <taxon>Evosea</taxon>
        <taxon>Eumycetozoa</taxon>
        <taxon>Dictyostelia</taxon>
        <taxon>Acytosteliales</taxon>
        <taxon>Cavenderiaceae</taxon>
        <taxon>Cavenderia</taxon>
    </lineage>
</organism>
<dbReference type="EMBL" id="GL883008">
    <property type="protein sequence ID" value="EGG22982.1"/>
    <property type="molecule type" value="Genomic_DNA"/>
</dbReference>
<sequence length="96" mass="10655">MTSTSSSSSLPPSVLRLENTPTVERFYHILEKLSCPLASPLSFTLCSNGNKIISIQEATSMECIRRRADQVIPDITYKLCNLECNITVDVSYVSLI</sequence>
<dbReference type="KEGG" id="dfa:DFA_05112"/>
<dbReference type="RefSeq" id="XP_004360833.1">
    <property type="nucleotide sequence ID" value="XM_004360776.1"/>
</dbReference>
<protein>
    <submittedName>
        <fullName evidence="1">Uncharacterized protein</fullName>
    </submittedName>
</protein>
<name>F4PNC9_CACFS</name>
<proteinExistence type="predicted"/>
<evidence type="ECO:0000313" key="1">
    <source>
        <dbReference type="EMBL" id="EGG22982.1"/>
    </source>
</evidence>
<keyword evidence="2" id="KW-1185">Reference proteome</keyword>
<dbReference type="Proteomes" id="UP000007797">
    <property type="component" value="Unassembled WGS sequence"/>
</dbReference>
<reference evidence="2" key="1">
    <citation type="journal article" date="2011" name="Genome Res.">
        <title>Phylogeny-wide analysis of social amoeba genomes highlights ancient origins for complex intercellular communication.</title>
        <authorList>
            <person name="Heidel A.J."/>
            <person name="Lawal H.M."/>
            <person name="Felder M."/>
            <person name="Schilde C."/>
            <person name="Helps N.R."/>
            <person name="Tunggal B."/>
            <person name="Rivero F."/>
            <person name="John U."/>
            <person name="Schleicher M."/>
            <person name="Eichinger L."/>
            <person name="Platzer M."/>
            <person name="Noegel A.A."/>
            <person name="Schaap P."/>
            <person name="Gloeckner G."/>
        </authorList>
    </citation>
    <scope>NUCLEOTIDE SEQUENCE [LARGE SCALE GENOMIC DNA]</scope>
    <source>
        <strain evidence="2">SH3</strain>
    </source>
</reference>
<evidence type="ECO:0000313" key="2">
    <source>
        <dbReference type="Proteomes" id="UP000007797"/>
    </source>
</evidence>
<dbReference type="AlphaFoldDB" id="F4PNC9"/>
<gene>
    <name evidence="1" type="ORF">DFA_05112</name>
</gene>
<dbReference type="GeneID" id="14875758"/>